<reference evidence="3" key="1">
    <citation type="submission" date="2020-05" db="EMBL/GenBank/DDBJ databases">
        <authorList>
            <person name="Chiriac C."/>
            <person name="Salcher M."/>
            <person name="Ghai R."/>
            <person name="Kavagutti S V."/>
        </authorList>
    </citation>
    <scope>NUCLEOTIDE SEQUENCE</scope>
</reference>
<protein>
    <submittedName>
        <fullName evidence="3">Unannotated protein</fullName>
    </submittedName>
</protein>
<dbReference type="EMBL" id="CAEZZS010000005">
    <property type="protein sequence ID" value="CAB4768756.1"/>
    <property type="molecule type" value="Genomic_DNA"/>
</dbReference>
<dbReference type="AlphaFoldDB" id="A0A6J7CS98"/>
<feature type="region of interest" description="Disordered" evidence="1">
    <location>
        <begin position="1"/>
        <end position="39"/>
    </location>
</feature>
<accession>A0A6J7CS98</accession>
<sequence>MKGRLVISPSRRAPESPRTNSSLTMGAAGRTDPMTADKNLEDICPNLSFYFFK</sequence>
<proteinExistence type="predicted"/>
<evidence type="ECO:0000256" key="1">
    <source>
        <dbReference type="SAM" id="MobiDB-lite"/>
    </source>
</evidence>
<evidence type="ECO:0000313" key="3">
    <source>
        <dbReference type="EMBL" id="CAB4857873.1"/>
    </source>
</evidence>
<gene>
    <name evidence="2" type="ORF">UFOPK2922_00210</name>
    <name evidence="3" type="ORF">UFOPK3306_00264</name>
</gene>
<name>A0A6J7CS98_9ZZZZ</name>
<dbReference type="EMBL" id="CAFBLI010000012">
    <property type="protein sequence ID" value="CAB4857873.1"/>
    <property type="molecule type" value="Genomic_DNA"/>
</dbReference>
<evidence type="ECO:0000313" key="2">
    <source>
        <dbReference type="EMBL" id="CAB4768756.1"/>
    </source>
</evidence>
<organism evidence="3">
    <name type="scientific">freshwater metagenome</name>
    <dbReference type="NCBI Taxonomy" id="449393"/>
    <lineage>
        <taxon>unclassified sequences</taxon>
        <taxon>metagenomes</taxon>
        <taxon>ecological metagenomes</taxon>
    </lineage>
</organism>